<keyword evidence="3" id="KW-1185">Reference proteome</keyword>
<dbReference type="Proteomes" id="UP000243975">
    <property type="component" value="Unassembled WGS sequence"/>
</dbReference>
<comment type="caution">
    <text evidence="2">The sequence shown here is derived from an EMBL/GenBank/DDBJ whole genome shotgun (WGS) entry which is preliminary data.</text>
</comment>
<evidence type="ECO:0000259" key="1">
    <source>
        <dbReference type="PROSITE" id="PS50206"/>
    </source>
</evidence>
<dbReference type="PANTHER" id="PTHR45510:SF1">
    <property type="entry name" value="RHODANESE-LIKE DOMAIN-CONTAINING PROTEIN 10"/>
    <property type="match status" value="1"/>
</dbReference>
<proteinExistence type="predicted"/>
<dbReference type="PROSITE" id="PS50206">
    <property type="entry name" value="RHODANESE_3"/>
    <property type="match status" value="1"/>
</dbReference>
<dbReference type="Gramene" id="KVI03279">
    <property type="protein sequence ID" value="KVI03279"/>
    <property type="gene ID" value="Ccrd_018424"/>
</dbReference>
<evidence type="ECO:0000313" key="2">
    <source>
        <dbReference type="EMBL" id="KVI03279.1"/>
    </source>
</evidence>
<accession>A0A103Y691</accession>
<reference evidence="2 3" key="1">
    <citation type="journal article" date="2016" name="Sci. Rep.">
        <title>The genome sequence of the outbreeding globe artichoke constructed de novo incorporating a phase-aware low-pass sequencing strategy of F1 progeny.</title>
        <authorList>
            <person name="Scaglione D."/>
            <person name="Reyes-Chin-Wo S."/>
            <person name="Acquadro A."/>
            <person name="Froenicke L."/>
            <person name="Portis E."/>
            <person name="Beitel C."/>
            <person name="Tirone M."/>
            <person name="Mauro R."/>
            <person name="Lo Monaco A."/>
            <person name="Mauromicale G."/>
            <person name="Faccioli P."/>
            <person name="Cattivelli L."/>
            <person name="Rieseberg L."/>
            <person name="Michelmore R."/>
            <person name="Lanteri S."/>
        </authorList>
    </citation>
    <scope>NUCLEOTIDE SEQUENCE [LARGE SCALE GENOMIC DNA]</scope>
    <source>
        <strain evidence="2">2C</strain>
    </source>
</reference>
<protein>
    <submittedName>
        <fullName evidence="2">Rhodanese-like domain-containing protein</fullName>
    </submittedName>
</protein>
<dbReference type="Gene3D" id="3.40.250.10">
    <property type="entry name" value="Rhodanese-like domain"/>
    <property type="match status" value="1"/>
</dbReference>
<dbReference type="AlphaFoldDB" id="A0A103Y691"/>
<gene>
    <name evidence="2" type="ORF">Ccrd_018424</name>
</gene>
<dbReference type="SUPFAM" id="SSF52821">
    <property type="entry name" value="Rhodanese/Cell cycle control phosphatase"/>
    <property type="match status" value="1"/>
</dbReference>
<name>A0A103Y691_CYNCS</name>
<sequence length="155" mass="17476">MEIQVNHVHSFSLKQPPFSAYPHHRTATTVKVHAVSGNPVKLIQSGTVIAIHPKDAAAAINDDQGYKLLDIRPEWEREKSRVTGSMHVPLFIQDMDNGPLTLLKKWVHFGYIGLWTGQYFTMMNPNFIDQVEKMVPDKTTKILVACGEGCGEEYE</sequence>
<dbReference type="PANTHER" id="PTHR45510">
    <property type="entry name" value="RHODANESE-LIKE DOMAIN-CONTAINING PROTEIN 10"/>
    <property type="match status" value="1"/>
</dbReference>
<dbReference type="InterPro" id="IPR044614">
    <property type="entry name" value="STR10"/>
</dbReference>
<organism evidence="2 3">
    <name type="scientific">Cynara cardunculus var. scolymus</name>
    <name type="common">Globe artichoke</name>
    <name type="synonym">Cynara scolymus</name>
    <dbReference type="NCBI Taxonomy" id="59895"/>
    <lineage>
        <taxon>Eukaryota</taxon>
        <taxon>Viridiplantae</taxon>
        <taxon>Streptophyta</taxon>
        <taxon>Embryophyta</taxon>
        <taxon>Tracheophyta</taxon>
        <taxon>Spermatophyta</taxon>
        <taxon>Magnoliopsida</taxon>
        <taxon>eudicotyledons</taxon>
        <taxon>Gunneridae</taxon>
        <taxon>Pentapetalae</taxon>
        <taxon>asterids</taxon>
        <taxon>campanulids</taxon>
        <taxon>Asterales</taxon>
        <taxon>Asteraceae</taxon>
        <taxon>Carduoideae</taxon>
        <taxon>Cardueae</taxon>
        <taxon>Carduinae</taxon>
        <taxon>Cynara</taxon>
    </lineage>
</organism>
<dbReference type="STRING" id="59895.A0A103Y691"/>
<dbReference type="EMBL" id="LEKV01002387">
    <property type="protein sequence ID" value="KVI03279.1"/>
    <property type="molecule type" value="Genomic_DNA"/>
</dbReference>
<feature type="domain" description="Rhodanese" evidence="1">
    <location>
        <begin position="62"/>
        <end position="90"/>
    </location>
</feature>
<dbReference type="InterPro" id="IPR036873">
    <property type="entry name" value="Rhodanese-like_dom_sf"/>
</dbReference>
<evidence type="ECO:0000313" key="3">
    <source>
        <dbReference type="Proteomes" id="UP000243975"/>
    </source>
</evidence>
<dbReference type="Pfam" id="PF00581">
    <property type="entry name" value="Rhodanese"/>
    <property type="match status" value="1"/>
</dbReference>
<dbReference type="GO" id="GO:0009507">
    <property type="term" value="C:chloroplast"/>
    <property type="evidence" value="ECO:0007669"/>
    <property type="project" value="TreeGrafter"/>
</dbReference>
<dbReference type="InterPro" id="IPR001763">
    <property type="entry name" value="Rhodanese-like_dom"/>
</dbReference>